<dbReference type="Gene3D" id="3.30.40.10">
    <property type="entry name" value="Zinc/RING finger domain, C3HC4 (zinc finger)"/>
    <property type="match status" value="1"/>
</dbReference>
<dbReference type="GO" id="GO:0016197">
    <property type="term" value="P:endosomal transport"/>
    <property type="evidence" value="ECO:0007669"/>
    <property type="project" value="TreeGrafter"/>
</dbReference>
<evidence type="ECO:0000259" key="6">
    <source>
        <dbReference type="PROSITE" id="PS50178"/>
    </source>
</evidence>
<dbReference type="InterPro" id="IPR000306">
    <property type="entry name" value="Znf_FYVE"/>
</dbReference>
<protein>
    <submittedName>
        <fullName evidence="7">ZFY16 protein</fullName>
    </submittedName>
</protein>
<dbReference type="GO" id="GO:0006622">
    <property type="term" value="P:protein targeting to lysosome"/>
    <property type="evidence" value="ECO:0007669"/>
    <property type="project" value="TreeGrafter"/>
</dbReference>
<dbReference type="Pfam" id="PF01363">
    <property type="entry name" value="FYVE"/>
    <property type="match status" value="1"/>
</dbReference>
<reference evidence="7" key="1">
    <citation type="submission" date="2019-09" db="EMBL/GenBank/DDBJ databases">
        <title>Bird 10,000 Genomes (B10K) Project - Family phase.</title>
        <authorList>
            <person name="Zhang G."/>
        </authorList>
    </citation>
    <scope>NUCLEOTIDE SEQUENCE</scope>
    <source>
        <strain evidence="7">B10K-DU-001-30</strain>
        <tissue evidence="7">Muscle</tissue>
    </source>
</reference>
<proteinExistence type="predicted"/>
<feature type="compositionally biased region" description="Polar residues" evidence="5">
    <location>
        <begin position="377"/>
        <end position="394"/>
    </location>
</feature>
<dbReference type="Proteomes" id="UP000611227">
    <property type="component" value="Unassembled WGS sequence"/>
</dbReference>
<keyword evidence="8" id="KW-1185">Reference proteome</keyword>
<dbReference type="PANTHER" id="PTHR46319">
    <property type="entry name" value="ZINC FINGER FYVE DOMAIN-CONTAINING PROTEIN"/>
    <property type="match status" value="1"/>
</dbReference>
<evidence type="ECO:0000256" key="2">
    <source>
        <dbReference type="ARBA" id="ARBA00022771"/>
    </source>
</evidence>
<feature type="compositionally biased region" description="Basic and acidic residues" evidence="5">
    <location>
        <begin position="8"/>
        <end position="21"/>
    </location>
</feature>
<comment type="caution">
    <text evidence="7">The sequence shown here is derived from an EMBL/GenBank/DDBJ whole genome shotgun (WGS) entry which is preliminary data.</text>
</comment>
<feature type="region of interest" description="Disordered" evidence="5">
    <location>
        <begin position="1"/>
        <end position="28"/>
    </location>
</feature>
<evidence type="ECO:0000256" key="1">
    <source>
        <dbReference type="ARBA" id="ARBA00022723"/>
    </source>
</evidence>
<dbReference type="SUPFAM" id="SSF57903">
    <property type="entry name" value="FYVE/PHD zinc finger"/>
    <property type="match status" value="1"/>
</dbReference>
<dbReference type="AlphaFoldDB" id="A0A852BS79"/>
<dbReference type="GO" id="GO:0008270">
    <property type="term" value="F:zinc ion binding"/>
    <property type="evidence" value="ECO:0007669"/>
    <property type="project" value="UniProtKB-KW"/>
</dbReference>
<dbReference type="GO" id="GO:0031901">
    <property type="term" value="C:early endosome membrane"/>
    <property type="evidence" value="ECO:0007669"/>
    <property type="project" value="TreeGrafter"/>
</dbReference>
<dbReference type="InterPro" id="IPR013083">
    <property type="entry name" value="Znf_RING/FYVE/PHD"/>
</dbReference>
<dbReference type="PROSITE" id="PS50178">
    <property type="entry name" value="ZF_FYVE"/>
    <property type="match status" value="1"/>
</dbReference>
<evidence type="ECO:0000256" key="4">
    <source>
        <dbReference type="PROSITE-ProRule" id="PRU00091"/>
    </source>
</evidence>
<evidence type="ECO:0000313" key="8">
    <source>
        <dbReference type="Proteomes" id="UP000611227"/>
    </source>
</evidence>
<dbReference type="PANTHER" id="PTHR46319:SF1">
    <property type="entry name" value="ZINC FINGER FYVE DOMAIN-CONTAINING PROTEIN 16"/>
    <property type="match status" value="1"/>
</dbReference>
<dbReference type="InterPro" id="IPR017455">
    <property type="entry name" value="Znf_FYVE-rel"/>
</dbReference>
<dbReference type="EMBL" id="WBNM01006474">
    <property type="protein sequence ID" value="NXP71449.1"/>
    <property type="molecule type" value="Genomic_DNA"/>
</dbReference>
<dbReference type="SMART" id="SM00064">
    <property type="entry name" value="FYVE"/>
    <property type="match status" value="1"/>
</dbReference>
<keyword evidence="3" id="KW-0862">Zinc</keyword>
<evidence type="ECO:0000256" key="5">
    <source>
        <dbReference type="SAM" id="MobiDB-lite"/>
    </source>
</evidence>
<organism evidence="7 8">
    <name type="scientific">Ramphastos sulfuratus</name>
    <dbReference type="NCBI Taxonomy" id="322582"/>
    <lineage>
        <taxon>Eukaryota</taxon>
        <taxon>Metazoa</taxon>
        <taxon>Chordata</taxon>
        <taxon>Craniata</taxon>
        <taxon>Vertebrata</taxon>
        <taxon>Euteleostomi</taxon>
        <taxon>Archelosauria</taxon>
        <taxon>Archosauria</taxon>
        <taxon>Dinosauria</taxon>
        <taxon>Saurischia</taxon>
        <taxon>Theropoda</taxon>
        <taxon>Coelurosauria</taxon>
        <taxon>Aves</taxon>
        <taxon>Neognathae</taxon>
        <taxon>Neoaves</taxon>
        <taxon>Telluraves</taxon>
        <taxon>Coraciimorphae</taxon>
        <taxon>Piciformes</taxon>
        <taxon>Ramphastidae</taxon>
        <taxon>Ramphastos</taxon>
    </lineage>
</organism>
<feature type="region of interest" description="Disordered" evidence="5">
    <location>
        <begin position="363"/>
        <end position="397"/>
    </location>
</feature>
<keyword evidence="1" id="KW-0479">Metal-binding</keyword>
<gene>
    <name evidence="7" type="primary">Zfyve16</name>
    <name evidence="7" type="ORF">RAMSUL_R15245</name>
</gene>
<dbReference type="InterPro" id="IPR011011">
    <property type="entry name" value="Znf_FYVE_PHD"/>
</dbReference>
<accession>A0A852BS79</accession>
<feature type="non-terminal residue" evidence="7">
    <location>
        <position position="1"/>
    </location>
</feature>
<feature type="domain" description="FYVE-type" evidence="6">
    <location>
        <begin position="411"/>
        <end position="439"/>
    </location>
</feature>
<feature type="non-terminal residue" evidence="7">
    <location>
        <position position="439"/>
    </location>
</feature>
<evidence type="ECO:0000256" key="3">
    <source>
        <dbReference type="ARBA" id="ARBA00022833"/>
    </source>
</evidence>
<sequence>VESMPSDQTKRPQLHESHKALPENSILPGSSCQAEAKVELEKKITEENVGSKELHNNEILNTVTSSLEDVQASLSCLPLPVSLCGSLVATDEKVNPLPQKEMKEVISNILTVHTGKSSTDLCSRESCENTDFHEQEVYTAKVDGSVVEKSKDGEKYDTENVTDDSNSQQIKALVSSFLEYEAEPYGVHIASDCSESMADFTFEDSIIKSDTLITDAELDAFLYGPSLQPSVLKSSGNDSLSVEADADEGYLTNVNNMDITEVSEEHTEAKPDKITSINNKVSLIANELHSAAKENVSHIQDVTESDSEALVSNVHGEGARPTWLLGLSQGAVGQRQLDSRDVLERKKQETSSLTLEAPLSDTNINMVGKNSDPVCSRESNSEAGGNQTSKNAASSKIPATLSWKQPVWVPDSEAPNCMNCRVKFTFTKRRHHCRACGKV</sequence>
<name>A0A852BS79_9PICI</name>
<evidence type="ECO:0000313" key="7">
    <source>
        <dbReference type="EMBL" id="NXP71449.1"/>
    </source>
</evidence>
<keyword evidence="2 4" id="KW-0863">Zinc-finger</keyword>